<dbReference type="KEGG" id="stax:MC45_15825"/>
<dbReference type="Proteomes" id="UP000033200">
    <property type="component" value="Chromosome"/>
</dbReference>
<evidence type="ECO:0000259" key="1">
    <source>
        <dbReference type="Pfam" id="PF13550"/>
    </source>
</evidence>
<dbReference type="HOGENOM" id="CLU_007148_2_0_5"/>
<evidence type="ECO:0000313" key="4">
    <source>
        <dbReference type="Proteomes" id="UP000033200"/>
    </source>
</evidence>
<evidence type="ECO:0000313" key="3">
    <source>
        <dbReference type="EMBL" id="AIT07592.1"/>
    </source>
</evidence>
<organism evidence="3 4">
    <name type="scientific">Sphingomonas taxi</name>
    <dbReference type="NCBI Taxonomy" id="1549858"/>
    <lineage>
        <taxon>Bacteria</taxon>
        <taxon>Pseudomonadati</taxon>
        <taxon>Pseudomonadota</taxon>
        <taxon>Alphaproteobacteria</taxon>
        <taxon>Sphingomonadales</taxon>
        <taxon>Sphingomonadaceae</taxon>
        <taxon>Sphingomonas</taxon>
    </lineage>
</organism>
<dbReference type="InterPro" id="IPR056490">
    <property type="entry name" value="Rcc01698_C"/>
</dbReference>
<dbReference type="InterPro" id="IPR032876">
    <property type="entry name" value="J_dom"/>
</dbReference>
<name>A0A097EJ49_9SPHN</name>
<dbReference type="STRING" id="1549858.MC45_15825"/>
<feature type="domain" description="Rcc01698-like C-terminal" evidence="2">
    <location>
        <begin position="474"/>
        <end position="568"/>
    </location>
</feature>
<feature type="domain" description="Tip attachment protein J" evidence="1">
    <location>
        <begin position="234"/>
        <end position="378"/>
    </location>
</feature>
<dbReference type="Pfam" id="PF13550">
    <property type="entry name" value="Phage-tail_3"/>
    <property type="match status" value="1"/>
</dbReference>
<proteinExistence type="predicted"/>
<evidence type="ECO:0000259" key="2">
    <source>
        <dbReference type="Pfam" id="PF23666"/>
    </source>
</evidence>
<dbReference type="RefSeq" id="WP_038665209.1">
    <property type="nucleotide sequence ID" value="NZ_CP009571.1"/>
</dbReference>
<gene>
    <name evidence="3" type="ORF">MC45_15825</name>
</gene>
<dbReference type="eggNOG" id="ENOG502Z84H">
    <property type="taxonomic scope" value="Bacteria"/>
</dbReference>
<keyword evidence="4" id="KW-1185">Reference proteome</keyword>
<dbReference type="Pfam" id="PF23666">
    <property type="entry name" value="Rcc01698_C"/>
    <property type="match status" value="1"/>
</dbReference>
<reference evidence="3 4" key="1">
    <citation type="submission" date="2014-09" db="EMBL/GenBank/DDBJ databases">
        <title>Using Illumina technology Improving SMRT sequencing Genome Assembly by RASTools.</title>
        <authorList>
            <person name="Zhou Y."/>
            <person name="Ma T."/>
            <person name="Liu T."/>
        </authorList>
    </citation>
    <scope>NUCLEOTIDE SEQUENCE [LARGE SCALE GENOMIC DNA]</scope>
    <source>
        <strain evidence="3 4">ATCC 55669</strain>
    </source>
</reference>
<dbReference type="AlphaFoldDB" id="A0A097EJ49"/>
<sequence length="721" mass="73611">MATLVLSTVGQMVGGPIGGAVGAIVGQAIDGRLFRGAAREGPRLTELAVQTSSYGTALPKVFGTMRVAGTVIWSTDLIETRSSQRGGKGQPGTNSYNYAASFAVALSVRPILAVRRIWAEGKLLRGAAGDWKSHTGFRLHLGGEDQPVDPLIASAMGTTPAYRGIGYAVFEGMQLADFGNRIPSLTFEVVADAAAVGCGDIAAALAPEVVAAGGLPLGGFAASGASVRGVLDTLAMLDGGWWRTAGARLVRQSDTGAALGIADAGMAASGRTARRRRTVAALASVPREVAVAHHDPARDYQIGVQRVRRPGAGERIDRVELPAVVEAATAKGVAAALVARGEIERTRRQVALGVEGLAIAPGAIVALADEPGRWRVAASSVSGTMTTLTLVPIGAPAVVTGASSGRVVAAPDRTVGRTWLIAAELPGLGDRPLSAPRVSVIAAGEGAGWRQAALLYSLDDGASWTAAGATAAPATMGRIETLPAAASALLVDRRSRPVVALRRGDMTLGDADAASLARGGNLALLGDELIQFAQAEPLGGGRWALTGLYRGLRGTEAAIGTQAAGDRFALIEPDAVATIDLPLAAIGRRLRLLASGVGDLDAPAEAAVAITGASVAPPAPVHAVTETLGDGGLAIRWTRRSRGGWIWSDGVDAPLVEEAEAYRLTLTTADGMRRVIETAAPSLRLAASQRPPAGTTIAIVQQGALAASQPTRILFVEGAGR</sequence>
<dbReference type="EMBL" id="CP009571">
    <property type="protein sequence ID" value="AIT07592.1"/>
    <property type="molecule type" value="Genomic_DNA"/>
</dbReference>
<accession>A0A097EJ49</accession>
<protein>
    <submittedName>
        <fullName evidence="3">Uncharacterized protein</fullName>
    </submittedName>
</protein>